<keyword evidence="4" id="KW-0812">Transmembrane</keyword>
<accession>A0A6A6GY28</accession>
<keyword evidence="4" id="KW-1133">Transmembrane helix</keyword>
<dbReference type="AlphaFoldDB" id="A0A6A6GY28"/>
<sequence>MEPIVEVAEEGPIRRQSIFREILDDEDEAQLSPLVSQPPRPVQKARFRSQPEILEQEEGDELEGTDEVEDTIRTPTTVIVDPVPAVIRSTNLSRAYRVGVLTLFLALLLPLIQDLPVIKNTGPISFGARGGVIKESRRSEPVLIEAPLEKRQSDPTDVCTRFSHQSAVVNGTLYVYGGRNTTDQGQVGQWDNTFFSMDLTKNWQISTPAMTGLPTGSGVPTVANAYLWNSFGSLFLYGGEHSNYTMDRPGPCALWEYNVASSSWIEHSNPTTSAGDNAEPDGQPVQCAAEGAGVTATQLGRGWFFGGHLDQWTTSGWTYLNGRVYLKSLLEYTFPGFTNPGVQSLSGGSTAGKDGVYRNITQGGIQSEAGFTERADGILVFVPGFGAEGILLGLAGGTANTYTQMNVIDVYDIATSTWYKQATSGPSPSFRVNPCAVVAAAPDGSSYNMYMYGGQNLQPAGAQIQYNDTWILTIPSFTWVEVNIDGQSVPPARAGHTCNVWDAQMVVVGGYVGQDLTCDSPGIYVFDMSNLKWVNQFTALSPGSAANPNPQVNPSGSTGQNNPLNQQPAQIGTTNTSGLAGSYGYQVPDAVISVVGGSRNGGATITAPAQSATSGPLATGKPITYTTTNSAGAVVTETSLPGRPNSGSSGNSDDGSSGPNVGAIVAGVVAGVLFIVVCYLAFVAWLYRRQLQLYKNHVAAAQRHANRDPNAEKGFVLPPPGRPSKQREGSPRSSDFASSSQTATAGTGGPGTGPGTVGSASASQRYEAVRRDSESDSEDLLAGREPTFWGTALNPRRSLRVINRD</sequence>
<organism evidence="5 6">
    <name type="scientific">Viridothelium virens</name>
    <name type="common">Speckled blister lichen</name>
    <name type="synonym">Trypethelium virens</name>
    <dbReference type="NCBI Taxonomy" id="1048519"/>
    <lineage>
        <taxon>Eukaryota</taxon>
        <taxon>Fungi</taxon>
        <taxon>Dikarya</taxon>
        <taxon>Ascomycota</taxon>
        <taxon>Pezizomycotina</taxon>
        <taxon>Dothideomycetes</taxon>
        <taxon>Dothideomycetes incertae sedis</taxon>
        <taxon>Trypetheliales</taxon>
        <taxon>Trypetheliaceae</taxon>
        <taxon>Viridothelium</taxon>
    </lineage>
</organism>
<feature type="region of interest" description="Disordered" evidence="3">
    <location>
        <begin position="705"/>
        <end position="805"/>
    </location>
</feature>
<proteinExistence type="predicted"/>
<dbReference type="OrthoDB" id="10251809at2759"/>
<reference evidence="5" key="1">
    <citation type="journal article" date="2020" name="Stud. Mycol.">
        <title>101 Dothideomycetes genomes: a test case for predicting lifestyles and emergence of pathogens.</title>
        <authorList>
            <person name="Haridas S."/>
            <person name="Albert R."/>
            <person name="Binder M."/>
            <person name="Bloem J."/>
            <person name="Labutti K."/>
            <person name="Salamov A."/>
            <person name="Andreopoulos B."/>
            <person name="Baker S."/>
            <person name="Barry K."/>
            <person name="Bills G."/>
            <person name="Bluhm B."/>
            <person name="Cannon C."/>
            <person name="Castanera R."/>
            <person name="Culley D."/>
            <person name="Daum C."/>
            <person name="Ezra D."/>
            <person name="Gonzalez J."/>
            <person name="Henrissat B."/>
            <person name="Kuo A."/>
            <person name="Liang C."/>
            <person name="Lipzen A."/>
            <person name="Lutzoni F."/>
            <person name="Magnuson J."/>
            <person name="Mondo S."/>
            <person name="Nolan M."/>
            <person name="Ohm R."/>
            <person name="Pangilinan J."/>
            <person name="Park H.-J."/>
            <person name="Ramirez L."/>
            <person name="Alfaro M."/>
            <person name="Sun H."/>
            <person name="Tritt A."/>
            <person name="Yoshinaga Y."/>
            <person name="Zwiers L.-H."/>
            <person name="Turgeon B."/>
            <person name="Goodwin S."/>
            <person name="Spatafora J."/>
            <person name="Crous P."/>
            <person name="Grigoriev I."/>
        </authorList>
    </citation>
    <scope>NUCLEOTIDE SEQUENCE</scope>
    <source>
        <strain evidence="5">Tuck. ex Michener</strain>
    </source>
</reference>
<evidence type="ECO:0000256" key="1">
    <source>
        <dbReference type="ARBA" id="ARBA00022441"/>
    </source>
</evidence>
<keyword evidence="1" id="KW-0880">Kelch repeat</keyword>
<feature type="region of interest" description="Disordered" evidence="3">
    <location>
        <begin position="29"/>
        <end position="65"/>
    </location>
</feature>
<feature type="compositionally biased region" description="Gly residues" evidence="3">
    <location>
        <begin position="746"/>
        <end position="756"/>
    </location>
</feature>
<feature type="transmembrane region" description="Helical" evidence="4">
    <location>
        <begin position="661"/>
        <end position="687"/>
    </location>
</feature>
<dbReference type="SUPFAM" id="SSF117281">
    <property type="entry name" value="Kelch motif"/>
    <property type="match status" value="1"/>
</dbReference>
<gene>
    <name evidence="5" type="ORF">EV356DRAFT_340658</name>
</gene>
<evidence type="ECO:0000313" key="6">
    <source>
        <dbReference type="Proteomes" id="UP000800092"/>
    </source>
</evidence>
<dbReference type="Pfam" id="PF24681">
    <property type="entry name" value="Kelch_KLHDC2_KLHL20_DRC7"/>
    <property type="match status" value="1"/>
</dbReference>
<dbReference type="Gene3D" id="2.120.10.80">
    <property type="entry name" value="Kelch-type beta propeller"/>
    <property type="match status" value="2"/>
</dbReference>
<keyword evidence="2" id="KW-0677">Repeat</keyword>
<protein>
    <recommendedName>
        <fullName evidence="7">Galactose oxidase</fullName>
    </recommendedName>
</protein>
<dbReference type="Proteomes" id="UP000800092">
    <property type="component" value="Unassembled WGS sequence"/>
</dbReference>
<evidence type="ECO:0000256" key="3">
    <source>
        <dbReference type="SAM" id="MobiDB-lite"/>
    </source>
</evidence>
<feature type="region of interest" description="Disordered" evidence="3">
    <location>
        <begin position="544"/>
        <end position="575"/>
    </location>
</feature>
<dbReference type="PANTHER" id="PTHR46093">
    <property type="entry name" value="ACYL-COA-BINDING DOMAIN-CONTAINING PROTEIN 5"/>
    <property type="match status" value="1"/>
</dbReference>
<evidence type="ECO:0008006" key="7">
    <source>
        <dbReference type="Google" id="ProtNLM"/>
    </source>
</evidence>
<evidence type="ECO:0000256" key="2">
    <source>
        <dbReference type="ARBA" id="ARBA00022737"/>
    </source>
</evidence>
<feature type="region of interest" description="Disordered" evidence="3">
    <location>
        <begin position="636"/>
        <end position="657"/>
    </location>
</feature>
<dbReference type="CDD" id="cd12087">
    <property type="entry name" value="TM_EGFR-like"/>
    <property type="match status" value="1"/>
</dbReference>
<keyword evidence="6" id="KW-1185">Reference proteome</keyword>
<feature type="compositionally biased region" description="Acidic residues" evidence="3">
    <location>
        <begin position="54"/>
        <end position="65"/>
    </location>
</feature>
<keyword evidence="4" id="KW-0472">Membrane</keyword>
<name>A0A6A6GY28_VIRVR</name>
<dbReference type="InterPro" id="IPR015915">
    <property type="entry name" value="Kelch-typ_b-propeller"/>
</dbReference>
<feature type="compositionally biased region" description="Low complexity" evidence="3">
    <location>
        <begin position="641"/>
        <end position="657"/>
    </location>
</feature>
<evidence type="ECO:0000256" key="4">
    <source>
        <dbReference type="SAM" id="Phobius"/>
    </source>
</evidence>
<evidence type="ECO:0000313" key="5">
    <source>
        <dbReference type="EMBL" id="KAF2230519.1"/>
    </source>
</evidence>
<dbReference type="PANTHER" id="PTHR46093:SF18">
    <property type="entry name" value="FIBRONECTIN TYPE-III DOMAIN-CONTAINING PROTEIN"/>
    <property type="match status" value="1"/>
</dbReference>
<dbReference type="EMBL" id="ML991840">
    <property type="protein sequence ID" value="KAF2230519.1"/>
    <property type="molecule type" value="Genomic_DNA"/>
</dbReference>